<accession>A0ABR1W945</accession>
<dbReference type="EMBL" id="JAQQWL010000003">
    <property type="protein sequence ID" value="KAK8078709.1"/>
    <property type="molecule type" value="Genomic_DNA"/>
</dbReference>
<name>A0ABR1W945_9PEZI</name>
<proteinExistence type="predicted"/>
<keyword evidence="3" id="KW-1185">Reference proteome</keyword>
<dbReference type="Proteomes" id="UP001480595">
    <property type="component" value="Unassembled WGS sequence"/>
</dbReference>
<organism evidence="2 3">
    <name type="scientific">Apiospora phragmitis</name>
    <dbReference type="NCBI Taxonomy" id="2905665"/>
    <lineage>
        <taxon>Eukaryota</taxon>
        <taxon>Fungi</taxon>
        <taxon>Dikarya</taxon>
        <taxon>Ascomycota</taxon>
        <taxon>Pezizomycotina</taxon>
        <taxon>Sordariomycetes</taxon>
        <taxon>Xylariomycetidae</taxon>
        <taxon>Amphisphaeriales</taxon>
        <taxon>Apiosporaceae</taxon>
        <taxon>Apiospora</taxon>
    </lineage>
</organism>
<dbReference type="RefSeq" id="XP_066719780.1">
    <property type="nucleotide sequence ID" value="XM_066853925.1"/>
</dbReference>
<evidence type="ECO:0000313" key="2">
    <source>
        <dbReference type="EMBL" id="KAK8078709.1"/>
    </source>
</evidence>
<evidence type="ECO:0000313" key="3">
    <source>
        <dbReference type="Proteomes" id="UP001480595"/>
    </source>
</evidence>
<evidence type="ECO:0000256" key="1">
    <source>
        <dbReference type="SAM" id="MobiDB-lite"/>
    </source>
</evidence>
<reference evidence="2 3" key="1">
    <citation type="submission" date="2023-01" db="EMBL/GenBank/DDBJ databases">
        <title>Analysis of 21 Apiospora genomes using comparative genomics revels a genus with tremendous synthesis potential of carbohydrate active enzymes and secondary metabolites.</title>
        <authorList>
            <person name="Sorensen T."/>
        </authorList>
    </citation>
    <scope>NUCLEOTIDE SEQUENCE [LARGE SCALE GENOMIC DNA]</scope>
    <source>
        <strain evidence="2 3">CBS 135458</strain>
    </source>
</reference>
<feature type="region of interest" description="Disordered" evidence="1">
    <location>
        <begin position="1"/>
        <end position="23"/>
    </location>
</feature>
<dbReference type="GeneID" id="92086988"/>
<gene>
    <name evidence="2" type="ORF">PG994_002516</name>
</gene>
<sequence length="489" mass="53916">MALEALDQNTRALSGSSESSSPLADFLSNTLVLRQTVPYLPISALLNLTAASKQLRDLLYSDPDVFRHLDLTHVKAAQFEVAGVDRGGEVWRNVQLDEYLTEDDFYSGPLRGIFSSLQRQHLFQGVQTLCLDGLSVTAELVHDILVDPQSAVRILSLRETKHLNHRKLMQSLRYACRRSRPEDTPRLKGLYLFSKRDAPVLAAPLSQQAPATANVGANWNHKSAHALKEAIDKDDEEGGDDWYHKKGRVISKPVGAGWAETVLDCRGSILFDAVLCTGPRHRNSPAFATAPITGDTPTHPWSVATYSVGGCASCGAAPEGFTTYGESPAEELPLLAPLATDSSNVRAATRPQGRSKASPKQQQQFVPRCEDCIRERYCFACDQWWCEACYQVPGKEELMGVQVVALDDETNGLAAHEAAALEKPKVKGQRKIKKDCWECENNCMECIASTQRHCKRCGGGYCLIHHEGSTMTLCDFGIGMFDEFTELDE</sequence>
<protein>
    <submittedName>
        <fullName evidence="2">Ubiquitin fusion degradation protein (Ufd1)</fullName>
    </submittedName>
</protein>
<comment type="caution">
    <text evidence="2">The sequence shown here is derived from an EMBL/GenBank/DDBJ whole genome shotgun (WGS) entry which is preliminary data.</text>
</comment>